<dbReference type="Proteomes" id="UP001500227">
    <property type="component" value="Unassembled WGS sequence"/>
</dbReference>
<name>A0ABP9LVQ8_9BURK</name>
<evidence type="ECO:0000313" key="4">
    <source>
        <dbReference type="Proteomes" id="UP001500227"/>
    </source>
</evidence>
<keyword evidence="2" id="KW-0678">Repressor</keyword>
<accession>A0ABP9LVQ8</accession>
<keyword evidence="2" id="KW-0810">Translation regulation</keyword>
<evidence type="ECO:0000256" key="1">
    <source>
        <dbReference type="ARBA" id="ARBA00010574"/>
    </source>
</evidence>
<dbReference type="EMBL" id="BAABKD010000002">
    <property type="protein sequence ID" value="GAA5086472.1"/>
    <property type="molecule type" value="Genomic_DNA"/>
</dbReference>
<dbReference type="Pfam" id="PF02410">
    <property type="entry name" value="RsfS"/>
    <property type="match status" value="1"/>
</dbReference>
<dbReference type="SUPFAM" id="SSF81301">
    <property type="entry name" value="Nucleotidyltransferase"/>
    <property type="match status" value="1"/>
</dbReference>
<comment type="similarity">
    <text evidence="1 2">Belongs to the Iojap/RsfS family.</text>
</comment>
<organism evidence="3 4">
    <name type="scientific">Paenalcaligenes hermetiae</name>
    <dbReference type="NCBI Taxonomy" id="1157987"/>
    <lineage>
        <taxon>Bacteria</taxon>
        <taxon>Pseudomonadati</taxon>
        <taxon>Pseudomonadota</taxon>
        <taxon>Betaproteobacteria</taxon>
        <taxon>Burkholderiales</taxon>
        <taxon>Alcaligenaceae</taxon>
        <taxon>Paenalcaligenes</taxon>
    </lineage>
</organism>
<protein>
    <recommendedName>
        <fullName evidence="2">Ribosomal silencing factor RsfS</fullName>
    </recommendedName>
</protein>
<evidence type="ECO:0000256" key="2">
    <source>
        <dbReference type="HAMAP-Rule" id="MF_01477"/>
    </source>
</evidence>
<sequence length="128" mass="14091">MKTLMNIEDQLRLVVDALEDVKAKDIKAFNTSKLTGLFDRVVIASGNSNRQTKALAESVIAAAKQAGLSVLAYEGADTGEWVLVDLGDVVIHAMQPAIRDYYNLEEIWGEDPIELDLKVDQMPNLSDD</sequence>
<comment type="function">
    <text evidence="2">Functions as a ribosomal silencing factor. Interacts with ribosomal protein uL14 (rplN), blocking formation of intersubunit bridge B8. Prevents association of the 30S and 50S ribosomal subunits and the formation of functional ribosomes, thus repressing translation.</text>
</comment>
<gene>
    <name evidence="2" type="primary">rsfS</name>
    <name evidence="3" type="ORF">GCM10023337_06140</name>
</gene>
<keyword evidence="4" id="KW-1185">Reference proteome</keyword>
<evidence type="ECO:0000313" key="3">
    <source>
        <dbReference type="EMBL" id="GAA5086472.1"/>
    </source>
</evidence>
<dbReference type="PANTHER" id="PTHR21043:SF0">
    <property type="entry name" value="MITOCHONDRIAL ASSEMBLY OF RIBOSOMAL LARGE SUBUNIT PROTEIN 1"/>
    <property type="match status" value="1"/>
</dbReference>
<proteinExistence type="inferred from homology"/>
<dbReference type="InterPro" id="IPR043519">
    <property type="entry name" value="NT_sf"/>
</dbReference>
<dbReference type="Gene3D" id="3.30.460.10">
    <property type="entry name" value="Beta Polymerase, domain 2"/>
    <property type="match status" value="1"/>
</dbReference>
<dbReference type="NCBIfam" id="TIGR00090">
    <property type="entry name" value="rsfS_iojap_ybeB"/>
    <property type="match status" value="1"/>
</dbReference>
<comment type="caution">
    <text evidence="3">The sequence shown here is derived from an EMBL/GenBank/DDBJ whole genome shotgun (WGS) entry which is preliminary data.</text>
</comment>
<reference evidence="4" key="1">
    <citation type="journal article" date="2019" name="Int. J. Syst. Evol. Microbiol.">
        <title>The Global Catalogue of Microorganisms (GCM) 10K type strain sequencing project: providing services to taxonomists for standard genome sequencing and annotation.</title>
        <authorList>
            <consortium name="The Broad Institute Genomics Platform"/>
            <consortium name="The Broad Institute Genome Sequencing Center for Infectious Disease"/>
            <person name="Wu L."/>
            <person name="Ma J."/>
        </authorList>
    </citation>
    <scope>NUCLEOTIDE SEQUENCE [LARGE SCALE GENOMIC DNA]</scope>
    <source>
        <strain evidence="4">JCM 18423</strain>
    </source>
</reference>
<dbReference type="InterPro" id="IPR004394">
    <property type="entry name" value="Iojap/RsfS/C7orf30"/>
</dbReference>
<comment type="subunit">
    <text evidence="2">Interacts with ribosomal protein uL14 (rplN).</text>
</comment>
<dbReference type="PANTHER" id="PTHR21043">
    <property type="entry name" value="IOJAP SUPERFAMILY ORTHOLOG"/>
    <property type="match status" value="1"/>
</dbReference>
<dbReference type="HAMAP" id="MF_01477">
    <property type="entry name" value="Iojap_RsfS"/>
    <property type="match status" value="1"/>
</dbReference>
<comment type="subcellular location">
    <subcellularLocation>
        <location evidence="2">Cytoplasm</location>
    </subcellularLocation>
</comment>
<keyword evidence="2" id="KW-0963">Cytoplasm</keyword>